<sequence length="133" mass="14910">MRILIHCLTITGLITFAASVAAHHSFAAEFSYELFGTREGKVVEVHYVNPHAHVFFAVKNEDGEEQIWNAQTFPPQTLLRRGWNRDSIKVGDRIIIEGNLGLGNSNKLWIVTITLEDGTIIQPRVENEAGPFP</sequence>
<keyword evidence="1" id="KW-0732">Signal</keyword>
<dbReference type="Pfam" id="PF19649">
    <property type="entry name" value="DUF6152"/>
    <property type="match status" value="1"/>
</dbReference>
<feature type="chain" id="PRO_5003218121" description="DUF5666 domain-containing protein" evidence="1">
    <location>
        <begin position="28"/>
        <end position="133"/>
    </location>
</feature>
<evidence type="ECO:0008006" key="3">
    <source>
        <dbReference type="Google" id="ProtNLM"/>
    </source>
</evidence>
<dbReference type="InterPro" id="IPR046150">
    <property type="entry name" value="DUF6152"/>
</dbReference>
<feature type="signal peptide" evidence="1">
    <location>
        <begin position="1"/>
        <end position="27"/>
    </location>
</feature>
<organism evidence="2">
    <name type="scientific">uncultured Oceanospirillales bacterium HF4000_21D01</name>
    <dbReference type="NCBI Taxonomy" id="723624"/>
    <lineage>
        <taxon>Bacteria</taxon>
        <taxon>Pseudomonadati</taxon>
        <taxon>Pseudomonadota</taxon>
        <taxon>Gammaproteobacteria</taxon>
        <taxon>Oceanospirillales</taxon>
        <taxon>environmental samples</taxon>
    </lineage>
</organism>
<evidence type="ECO:0000313" key="2">
    <source>
        <dbReference type="EMBL" id="ADI23690.1"/>
    </source>
</evidence>
<proteinExistence type="predicted"/>
<protein>
    <recommendedName>
        <fullName evidence="3">DUF5666 domain-containing protein</fullName>
    </recommendedName>
</protein>
<evidence type="ECO:0000256" key="1">
    <source>
        <dbReference type="SAM" id="SignalP"/>
    </source>
</evidence>
<dbReference type="EMBL" id="GU568021">
    <property type="protein sequence ID" value="ADI23690.1"/>
    <property type="molecule type" value="Genomic_DNA"/>
</dbReference>
<name>E7C8B6_9GAMM</name>
<dbReference type="AlphaFoldDB" id="E7C8B6"/>
<reference evidence="2" key="1">
    <citation type="submission" date="2010-01" db="EMBL/GenBank/DDBJ databases">
        <title>Genome fragments of uncultured bacteria from the North Pacific subtropical Gyre.</title>
        <authorList>
            <person name="Pham V.D."/>
            <person name="Delong E.F."/>
        </authorList>
    </citation>
    <scope>NUCLEOTIDE SEQUENCE</scope>
</reference>
<accession>E7C8B6</accession>